<accession>A0A822YIJ1</accession>
<organism evidence="1 2">
    <name type="scientific">Nelumbo nucifera</name>
    <name type="common">Sacred lotus</name>
    <dbReference type="NCBI Taxonomy" id="4432"/>
    <lineage>
        <taxon>Eukaryota</taxon>
        <taxon>Viridiplantae</taxon>
        <taxon>Streptophyta</taxon>
        <taxon>Embryophyta</taxon>
        <taxon>Tracheophyta</taxon>
        <taxon>Spermatophyta</taxon>
        <taxon>Magnoliopsida</taxon>
        <taxon>Proteales</taxon>
        <taxon>Nelumbonaceae</taxon>
        <taxon>Nelumbo</taxon>
    </lineage>
</organism>
<evidence type="ECO:0000313" key="2">
    <source>
        <dbReference type="Proteomes" id="UP000607653"/>
    </source>
</evidence>
<dbReference type="Proteomes" id="UP000607653">
    <property type="component" value="Unassembled WGS sequence"/>
</dbReference>
<comment type="caution">
    <text evidence="1">The sequence shown here is derived from an EMBL/GenBank/DDBJ whole genome shotgun (WGS) entry which is preliminary data.</text>
</comment>
<sequence length="83" mass="9152">MATQGQVQIVTSEPRRRAARTMRATNINTTVGFHRATAAAEATPRLVPKRGKILLGILKMMFSPLCRSSHGRRGRRSSNVHAI</sequence>
<dbReference type="EMBL" id="DUZY01000003">
    <property type="protein sequence ID" value="DAD32400.1"/>
    <property type="molecule type" value="Genomic_DNA"/>
</dbReference>
<dbReference type="AlphaFoldDB" id="A0A822YIJ1"/>
<proteinExistence type="predicted"/>
<gene>
    <name evidence="1" type="ORF">HUJ06_011251</name>
</gene>
<name>A0A822YIJ1_NELNU</name>
<protein>
    <submittedName>
        <fullName evidence="1">Uncharacterized protein</fullName>
    </submittedName>
</protein>
<evidence type="ECO:0000313" key="1">
    <source>
        <dbReference type="EMBL" id="DAD32400.1"/>
    </source>
</evidence>
<keyword evidence="2" id="KW-1185">Reference proteome</keyword>
<reference evidence="1 2" key="1">
    <citation type="journal article" date="2020" name="Mol. Biol. Evol.">
        <title>Distinct Expression and Methylation Patterns for Genes with Different Fates following a Single Whole-Genome Duplication in Flowering Plants.</title>
        <authorList>
            <person name="Shi T."/>
            <person name="Rahmani R.S."/>
            <person name="Gugger P.F."/>
            <person name="Wang M."/>
            <person name="Li H."/>
            <person name="Zhang Y."/>
            <person name="Li Z."/>
            <person name="Wang Q."/>
            <person name="Van de Peer Y."/>
            <person name="Marchal K."/>
            <person name="Chen J."/>
        </authorList>
    </citation>
    <scope>NUCLEOTIDE SEQUENCE [LARGE SCALE GENOMIC DNA]</scope>
    <source>
        <tissue evidence="1">Leaf</tissue>
    </source>
</reference>